<sequence length="127" mass="13991">FGQIAARLPALPQQQRFEAFNAVLESVDQIQNAPKLAALSNLMTHVGALPGERREEAFLAVLPRLRSVRYQAAQQPDVPPVMQTFANAIRQLPHQEAVNRAIAAVVEGGLTVDYVILLNNLLSRRSQ</sequence>
<feature type="non-terminal residue" evidence="1">
    <location>
        <position position="1"/>
    </location>
</feature>
<dbReference type="EMBL" id="JPHD02000163">
    <property type="protein sequence ID" value="KGE50275.1"/>
    <property type="molecule type" value="Genomic_DNA"/>
</dbReference>
<evidence type="ECO:0000313" key="1">
    <source>
        <dbReference type="EMBL" id="KGE50275.1"/>
    </source>
</evidence>
<protein>
    <submittedName>
        <fullName evidence="1">Uncharacterized protein</fullName>
    </submittedName>
</protein>
<proteinExistence type="predicted"/>
<dbReference type="HOGENOM" id="CLU_1964401_0_0_6"/>
<organism evidence="1 2">
    <name type="scientific">Xanthomonas axonopodis pv. vasculorum</name>
    <dbReference type="NCBI Taxonomy" id="325777"/>
    <lineage>
        <taxon>Bacteria</taxon>
        <taxon>Pseudomonadati</taxon>
        <taxon>Pseudomonadota</taxon>
        <taxon>Gammaproteobacteria</taxon>
        <taxon>Lysobacterales</taxon>
        <taxon>Lysobacteraceae</taxon>
        <taxon>Xanthomonas</taxon>
    </lineage>
</organism>
<comment type="caution">
    <text evidence="1">The sequence shown here is derived from an EMBL/GenBank/DDBJ whole genome shotgun (WGS) entry which is preliminary data.</text>
</comment>
<dbReference type="AlphaFoldDB" id="A0A098PT84"/>
<gene>
    <name evidence="1" type="ORF">GW15_0222120</name>
</gene>
<evidence type="ECO:0000313" key="2">
    <source>
        <dbReference type="Proteomes" id="UP000028012"/>
    </source>
</evidence>
<name>A0A098PT84_9XANT</name>
<accession>A0A098PT84</accession>
<reference evidence="1 2" key="1">
    <citation type="submission" date="2014-09" db="EMBL/GenBank/DDBJ databases">
        <title>A draft genome sequence for Xanthomonas axonopodis pv. vasculorum NCPPB 900.</title>
        <authorList>
            <person name="Harrison J."/>
            <person name="Studholme D.J."/>
        </authorList>
    </citation>
    <scope>NUCLEOTIDE SEQUENCE [LARGE SCALE GENOMIC DNA]</scope>
    <source>
        <strain evidence="1 2">NCPPB 900</strain>
    </source>
</reference>
<dbReference type="Proteomes" id="UP000028012">
    <property type="component" value="Unassembled WGS sequence"/>
</dbReference>